<gene>
    <name evidence="1" type="ORF">HZA66_18840</name>
</gene>
<proteinExistence type="predicted"/>
<evidence type="ECO:0000313" key="2">
    <source>
        <dbReference type="Proteomes" id="UP000782519"/>
    </source>
</evidence>
<comment type="caution">
    <text evidence="1">The sequence shown here is derived from an EMBL/GenBank/DDBJ whole genome shotgun (WGS) entry which is preliminary data.</text>
</comment>
<protein>
    <submittedName>
        <fullName evidence="1">Uncharacterized protein</fullName>
    </submittedName>
</protein>
<dbReference type="Proteomes" id="UP000782519">
    <property type="component" value="Unassembled WGS sequence"/>
</dbReference>
<reference evidence="1" key="1">
    <citation type="submission" date="2020-07" db="EMBL/GenBank/DDBJ databases">
        <title>Huge and variable diversity of episymbiotic CPR bacteria and DPANN archaea in groundwater ecosystems.</title>
        <authorList>
            <person name="He C.Y."/>
            <person name="Keren R."/>
            <person name="Whittaker M."/>
            <person name="Farag I.F."/>
            <person name="Doudna J."/>
            <person name="Cate J.H.D."/>
            <person name="Banfield J.F."/>
        </authorList>
    </citation>
    <scope>NUCLEOTIDE SEQUENCE</scope>
    <source>
        <strain evidence="1">NC_groundwater_1818_Pr3_B-0.1um_66_35</strain>
    </source>
</reference>
<name>A0A933S0D5_RHOPL</name>
<sequence length="116" mass="12460">MMDYADFKTGPASRVFAGLGGEWASLLERSHSFGGLRHAVVSRNNEAHGCFVMAVRAYAGKASQGEHSLLLAICVLVDFGHVADKLSELLLTWQNIVRGCDRETRAAIAACIEAAP</sequence>
<accession>A0A933S0D5</accession>
<evidence type="ECO:0000313" key="1">
    <source>
        <dbReference type="EMBL" id="MBI5131499.1"/>
    </source>
</evidence>
<dbReference type="AlphaFoldDB" id="A0A933S0D5"/>
<dbReference type="EMBL" id="JACRJB010000053">
    <property type="protein sequence ID" value="MBI5131499.1"/>
    <property type="molecule type" value="Genomic_DNA"/>
</dbReference>
<organism evidence="1 2">
    <name type="scientific">Rhodopseudomonas palustris</name>
    <dbReference type="NCBI Taxonomy" id="1076"/>
    <lineage>
        <taxon>Bacteria</taxon>
        <taxon>Pseudomonadati</taxon>
        <taxon>Pseudomonadota</taxon>
        <taxon>Alphaproteobacteria</taxon>
        <taxon>Hyphomicrobiales</taxon>
        <taxon>Nitrobacteraceae</taxon>
        <taxon>Rhodopseudomonas</taxon>
    </lineage>
</organism>